<dbReference type="EMBL" id="AZAJ01000001">
    <property type="protein sequence ID" value="ETA67221.1"/>
    <property type="molecule type" value="Genomic_DNA"/>
</dbReference>
<dbReference type="OrthoDB" id="135105at2157"/>
<evidence type="ECO:0000313" key="2">
    <source>
        <dbReference type="EMBL" id="ETA67221.1"/>
    </source>
</evidence>
<dbReference type="InterPro" id="IPR038765">
    <property type="entry name" value="Papain-like_cys_pep_sf"/>
</dbReference>
<sequence>MKNEKKTQILKIAFIVLLLSGIILSSGCISESVKKVEGIFDPSSVTLFQSEDYYILDSSELTIPVVPSQNLNLYDDSPDKYTENLPGFEISSSYYYTEFFEGTEAVISVYAKNMGDTPVYIYQLGFNLNKENEMVFHDSGVTIKPEEEGRIGILSIEVPEDSTQMELEPFVSLLVQTESGKWHDYEMQEFEEITIEVAGEIDAQTPKYSTNPEQLFTLVNEKIDPSNVQVRTMAAASAKKYPGQYNIYQICHLFDDTKENIQYISDPRGKDLWSTPGETITVGAGDCDDYAILLASLIEAIGGTSRIYLTDTHAFAAAYIGNDTETIADAIVEYYGPVPIYYTTDEYGCWLMMDPTSSIYAGGLPGGTAPTENGWTFLNTSTVTVIDIAPQT</sequence>
<dbReference type="Gene3D" id="3.10.620.30">
    <property type="match status" value="1"/>
</dbReference>
<dbReference type="STRING" id="1090322.MettiDRAFT_0636"/>
<dbReference type="RefSeq" id="WP_023844357.1">
    <property type="nucleotide sequence ID" value="NZ_AZAJ01000001.1"/>
</dbReference>
<dbReference type="Pfam" id="PF01841">
    <property type="entry name" value="Transglut_core"/>
    <property type="match status" value="1"/>
</dbReference>
<evidence type="ECO:0000259" key="1">
    <source>
        <dbReference type="Pfam" id="PF01841"/>
    </source>
</evidence>
<accession>W9DUX6</accession>
<proteinExistence type="predicted"/>
<dbReference type="InterPro" id="IPR002931">
    <property type="entry name" value="Transglutaminase-like"/>
</dbReference>
<dbReference type="AlphaFoldDB" id="W9DUX6"/>
<gene>
    <name evidence="2" type="ORF">MettiDRAFT_0636</name>
</gene>
<name>W9DUX6_METTI</name>
<protein>
    <recommendedName>
        <fullName evidence="1">Transglutaminase-like domain-containing protein</fullName>
    </recommendedName>
</protein>
<dbReference type="Proteomes" id="UP000019483">
    <property type="component" value="Unassembled WGS sequence"/>
</dbReference>
<dbReference type="SUPFAM" id="SSF54001">
    <property type="entry name" value="Cysteine proteinases"/>
    <property type="match status" value="1"/>
</dbReference>
<reference evidence="2 3" key="1">
    <citation type="submission" date="2013-08" db="EMBL/GenBank/DDBJ databases">
        <authorList>
            <consortium name="DOE Joint Genome Institute"/>
            <person name="Eisen J."/>
            <person name="Huntemann M."/>
            <person name="Han J."/>
            <person name="Chen A."/>
            <person name="Kyrpides N."/>
            <person name="Mavromatis K."/>
            <person name="Markowitz V."/>
            <person name="Palaniappan K."/>
            <person name="Ivanova N."/>
            <person name="Schaumberg A."/>
            <person name="Pati A."/>
            <person name="Liolios K."/>
            <person name="Nordberg H.P."/>
            <person name="Cantor M.N."/>
            <person name="Hua S.X."/>
            <person name="Woyke T."/>
        </authorList>
    </citation>
    <scope>NUCLEOTIDE SEQUENCE [LARGE SCALE GENOMIC DNA]</scope>
    <source>
        <strain evidence="2 3">DSM 2278</strain>
    </source>
</reference>
<organism evidence="2 3">
    <name type="scientific">Methanolobus tindarius DSM 2278</name>
    <dbReference type="NCBI Taxonomy" id="1090322"/>
    <lineage>
        <taxon>Archaea</taxon>
        <taxon>Methanobacteriati</taxon>
        <taxon>Methanobacteriota</taxon>
        <taxon>Stenosarchaea group</taxon>
        <taxon>Methanomicrobia</taxon>
        <taxon>Methanosarcinales</taxon>
        <taxon>Methanosarcinaceae</taxon>
        <taxon>Methanolobus</taxon>
    </lineage>
</organism>
<comment type="caution">
    <text evidence="2">The sequence shown here is derived from an EMBL/GenBank/DDBJ whole genome shotgun (WGS) entry which is preliminary data.</text>
</comment>
<keyword evidence="3" id="KW-1185">Reference proteome</keyword>
<feature type="domain" description="Transglutaminase-like" evidence="1">
    <location>
        <begin position="248"/>
        <end position="355"/>
    </location>
</feature>
<dbReference type="GeneID" id="96960683"/>
<evidence type="ECO:0000313" key="3">
    <source>
        <dbReference type="Proteomes" id="UP000019483"/>
    </source>
</evidence>
<dbReference type="PROSITE" id="PS51257">
    <property type="entry name" value="PROKAR_LIPOPROTEIN"/>
    <property type="match status" value="1"/>
</dbReference>